<feature type="compositionally biased region" description="Gly residues" evidence="1">
    <location>
        <begin position="16"/>
        <end position="25"/>
    </location>
</feature>
<dbReference type="EMBL" id="JBBPBK010000011">
    <property type="protein sequence ID" value="KAK9275048.1"/>
    <property type="molecule type" value="Genomic_DNA"/>
</dbReference>
<comment type="caution">
    <text evidence="2">The sequence shown here is derived from an EMBL/GenBank/DDBJ whole genome shotgun (WGS) entry which is preliminary data.</text>
</comment>
<dbReference type="AlphaFoldDB" id="A0AAP0WQW3"/>
<evidence type="ECO:0000313" key="2">
    <source>
        <dbReference type="EMBL" id="KAK9275048.1"/>
    </source>
</evidence>
<gene>
    <name evidence="2" type="ORF">L1049_022306</name>
</gene>
<feature type="region of interest" description="Disordered" evidence="1">
    <location>
        <begin position="1"/>
        <end position="25"/>
    </location>
</feature>
<feature type="compositionally biased region" description="Basic and acidic residues" evidence="1">
    <location>
        <begin position="1"/>
        <end position="10"/>
    </location>
</feature>
<accession>A0AAP0WQW3</accession>
<organism evidence="2 3">
    <name type="scientific">Liquidambar formosana</name>
    <name type="common">Formosan gum</name>
    <dbReference type="NCBI Taxonomy" id="63359"/>
    <lineage>
        <taxon>Eukaryota</taxon>
        <taxon>Viridiplantae</taxon>
        <taxon>Streptophyta</taxon>
        <taxon>Embryophyta</taxon>
        <taxon>Tracheophyta</taxon>
        <taxon>Spermatophyta</taxon>
        <taxon>Magnoliopsida</taxon>
        <taxon>eudicotyledons</taxon>
        <taxon>Gunneridae</taxon>
        <taxon>Pentapetalae</taxon>
        <taxon>Saxifragales</taxon>
        <taxon>Altingiaceae</taxon>
        <taxon>Liquidambar</taxon>
    </lineage>
</organism>
<keyword evidence="3" id="KW-1185">Reference proteome</keyword>
<protein>
    <submittedName>
        <fullName evidence="2">Uncharacterized protein</fullName>
    </submittedName>
</protein>
<evidence type="ECO:0000256" key="1">
    <source>
        <dbReference type="SAM" id="MobiDB-lite"/>
    </source>
</evidence>
<sequence>MTCKEEKTMVVDDAGSDGGGGYGGNGGEGGGGGAMKLKEVLKILVDDGIDGGAGIGGGGGGSSSSCSLNQLVTSQNHLDAVKEHIRYAECKQDQMITFLIRAVYNPTFVEQLIQYKKHGRELNGGEIGEKHKLVSTQRNECLPDTILSVNCKDQIQEELVTIESNFAESLPEAIKRSQTVDCRNQVQDEVAKI</sequence>
<name>A0AAP0WQW3_LIQFO</name>
<proteinExistence type="predicted"/>
<dbReference type="Proteomes" id="UP001415857">
    <property type="component" value="Unassembled WGS sequence"/>
</dbReference>
<evidence type="ECO:0000313" key="3">
    <source>
        <dbReference type="Proteomes" id="UP001415857"/>
    </source>
</evidence>
<reference evidence="2 3" key="1">
    <citation type="journal article" date="2024" name="Plant J.">
        <title>Genome sequences and population genomics reveal climatic adaptation and genomic divergence between two closely related sweetgum species.</title>
        <authorList>
            <person name="Xu W.Q."/>
            <person name="Ren C.Q."/>
            <person name="Zhang X.Y."/>
            <person name="Comes H.P."/>
            <person name="Liu X.H."/>
            <person name="Li Y.G."/>
            <person name="Kettle C.J."/>
            <person name="Jalonen R."/>
            <person name="Gaisberger H."/>
            <person name="Ma Y.Z."/>
            <person name="Qiu Y.X."/>
        </authorList>
    </citation>
    <scope>NUCLEOTIDE SEQUENCE [LARGE SCALE GENOMIC DNA]</scope>
    <source>
        <strain evidence="2">Hangzhou</strain>
    </source>
</reference>